<dbReference type="AlphaFoldDB" id="A0A0G3BP81"/>
<dbReference type="KEGG" id="pbh:AAW51_1664"/>
<evidence type="ECO:0000259" key="1">
    <source>
        <dbReference type="PROSITE" id="PS50531"/>
    </source>
</evidence>
<dbReference type="EMBL" id="CP011371">
    <property type="protein sequence ID" value="AKJ28355.1"/>
    <property type="molecule type" value="Genomic_DNA"/>
</dbReference>
<organism evidence="2 3">
    <name type="scientific">Caldimonas brevitalea</name>
    <dbReference type="NCBI Taxonomy" id="413882"/>
    <lineage>
        <taxon>Bacteria</taxon>
        <taxon>Pseudomonadati</taxon>
        <taxon>Pseudomonadota</taxon>
        <taxon>Betaproteobacteria</taxon>
        <taxon>Burkholderiales</taxon>
        <taxon>Sphaerotilaceae</taxon>
        <taxon>Caldimonas</taxon>
    </lineage>
</organism>
<dbReference type="Gene3D" id="1.10.10.60">
    <property type="entry name" value="Homeodomain-like"/>
    <property type="match status" value="1"/>
</dbReference>
<dbReference type="Proteomes" id="UP000035352">
    <property type="component" value="Chromosome"/>
</dbReference>
<evidence type="ECO:0000313" key="3">
    <source>
        <dbReference type="Proteomes" id="UP000035352"/>
    </source>
</evidence>
<gene>
    <name evidence="2" type="ORF">AAW51_1664</name>
</gene>
<proteinExistence type="predicted"/>
<protein>
    <submittedName>
        <fullName evidence="2">Mobile element protein</fullName>
    </submittedName>
</protein>
<dbReference type="InterPro" id="IPR017894">
    <property type="entry name" value="HTH_IS21_transposase_type"/>
</dbReference>
<feature type="domain" description="HTH IS21-type" evidence="1">
    <location>
        <begin position="13"/>
        <end position="75"/>
    </location>
</feature>
<name>A0A0G3BP81_9BURK</name>
<reference evidence="2 3" key="1">
    <citation type="submission" date="2015-05" db="EMBL/GenBank/DDBJ databases">
        <authorList>
            <person name="Tang B."/>
            <person name="Yu Y."/>
        </authorList>
    </citation>
    <scope>NUCLEOTIDE SEQUENCE [LARGE SCALE GENOMIC DNA]</scope>
    <source>
        <strain evidence="2 3">DSM 7029</strain>
    </source>
</reference>
<sequence>MKMAALSADVPQEETVEIKVLAGRGMSIREMVRQLNCSRNTVRWYLREEEAAHDGPRAPRPTKLDAYKDYLLGHIEVARPHWITAGIVAGIRGVQMVPGELCSSQSMKRATGWHRIGMSLREPH</sequence>
<keyword evidence="3" id="KW-1185">Reference proteome</keyword>
<accession>A0A0G3BP81</accession>
<dbReference type="PROSITE" id="PS50531">
    <property type="entry name" value="HTH_IS21"/>
    <property type="match status" value="1"/>
</dbReference>
<evidence type="ECO:0000313" key="2">
    <source>
        <dbReference type="EMBL" id="AKJ28355.1"/>
    </source>
</evidence>